<dbReference type="SFLD" id="SFLDG00358">
    <property type="entry name" value="Main_(cytGST)"/>
    <property type="match status" value="1"/>
</dbReference>
<dbReference type="SFLD" id="SFLDS00019">
    <property type="entry name" value="Glutathione_Transferase_(cytos"/>
    <property type="match status" value="1"/>
</dbReference>
<dbReference type="Gene3D" id="3.40.30.10">
    <property type="entry name" value="Glutaredoxin"/>
    <property type="match status" value="1"/>
</dbReference>
<dbReference type="PANTHER" id="PTHR44051">
    <property type="entry name" value="GLUTATHIONE S-TRANSFERASE-RELATED"/>
    <property type="match status" value="1"/>
</dbReference>
<proteinExistence type="predicted"/>
<sequence length="209" mass="23031">MLFYDCSTAPNPRRARMFIAEKGLDIETRGISIGKGEQLSDDFRAVNPNATVPVLVTDEGSTLTENLGIAAYLEARFPEPPLMGRTPDEKGQVLMWNSIVEQQGGMPVAEALRNTHPAFADRAIPGPVNHAQIPELAQRGSTRVDHFFSLLEQRLSESAFIAGSDFTLADISTFVFVDFARVIKKRIPQENTATLAWFDKIASRPSAQL</sequence>
<keyword evidence="4" id="KW-1185">Reference proteome</keyword>
<dbReference type="InterPro" id="IPR040079">
    <property type="entry name" value="Glutathione_S-Trfase"/>
</dbReference>
<dbReference type="InterPro" id="IPR036282">
    <property type="entry name" value="Glutathione-S-Trfase_C_sf"/>
</dbReference>
<dbReference type="Pfam" id="PF13409">
    <property type="entry name" value="GST_N_2"/>
    <property type="match status" value="1"/>
</dbReference>
<dbReference type="RefSeq" id="WP_058273135.1">
    <property type="nucleotide sequence ID" value="NZ_CYPS01000035.1"/>
</dbReference>
<evidence type="ECO:0000313" key="4">
    <source>
        <dbReference type="Proteomes" id="UP000050786"/>
    </source>
</evidence>
<evidence type="ECO:0000313" key="3">
    <source>
        <dbReference type="EMBL" id="CUH43091.1"/>
    </source>
</evidence>
<dbReference type="CDD" id="cd03182">
    <property type="entry name" value="GST_C_GTT2_like"/>
    <property type="match status" value="1"/>
</dbReference>
<dbReference type="PROSITE" id="PS50404">
    <property type="entry name" value="GST_NTER"/>
    <property type="match status" value="1"/>
</dbReference>
<dbReference type="GO" id="GO:0016491">
    <property type="term" value="F:oxidoreductase activity"/>
    <property type="evidence" value="ECO:0007669"/>
    <property type="project" value="UniProtKB-KW"/>
</dbReference>
<dbReference type="Gene3D" id="1.20.1050.10">
    <property type="match status" value="1"/>
</dbReference>
<accession>A0A0P1E4N4</accession>
<dbReference type="InterPro" id="IPR036249">
    <property type="entry name" value="Thioredoxin-like_sf"/>
</dbReference>
<dbReference type="InterPro" id="IPR004045">
    <property type="entry name" value="Glutathione_S-Trfase_N"/>
</dbReference>
<dbReference type="PROSITE" id="PS50405">
    <property type="entry name" value="GST_CTER"/>
    <property type="match status" value="1"/>
</dbReference>
<dbReference type="CDD" id="cd03051">
    <property type="entry name" value="GST_N_GTT2_like"/>
    <property type="match status" value="1"/>
</dbReference>
<gene>
    <name evidence="3" type="primary">yfcG_2</name>
    <name evidence="3" type="ORF">RUM4293_01984</name>
</gene>
<evidence type="ECO:0000259" key="2">
    <source>
        <dbReference type="PROSITE" id="PS50405"/>
    </source>
</evidence>
<dbReference type="SUPFAM" id="SSF47616">
    <property type="entry name" value="GST C-terminal domain-like"/>
    <property type="match status" value="1"/>
</dbReference>
<keyword evidence="3" id="KW-0560">Oxidoreductase</keyword>
<dbReference type="Pfam" id="PF13410">
    <property type="entry name" value="GST_C_2"/>
    <property type="match status" value="1"/>
</dbReference>
<dbReference type="InterPro" id="IPR034346">
    <property type="entry name" value="Gtt2-like_C"/>
</dbReference>
<dbReference type="EC" id="1.8.4.-" evidence="3"/>
<reference evidence="4" key="1">
    <citation type="submission" date="2015-09" db="EMBL/GenBank/DDBJ databases">
        <authorList>
            <person name="Rodrigo-Torres L."/>
            <person name="Arahal D.R."/>
        </authorList>
    </citation>
    <scope>NUCLEOTIDE SEQUENCE [LARGE SCALE GENOMIC DNA]</scope>
    <source>
        <strain evidence="4">CECT 4293</strain>
    </source>
</reference>
<dbReference type="SUPFAM" id="SSF52833">
    <property type="entry name" value="Thioredoxin-like"/>
    <property type="match status" value="1"/>
</dbReference>
<organism evidence="3 4">
    <name type="scientific">Ruegeria atlantica</name>
    <dbReference type="NCBI Taxonomy" id="81569"/>
    <lineage>
        <taxon>Bacteria</taxon>
        <taxon>Pseudomonadati</taxon>
        <taxon>Pseudomonadota</taxon>
        <taxon>Alphaproteobacteria</taxon>
        <taxon>Rhodobacterales</taxon>
        <taxon>Roseobacteraceae</taxon>
        <taxon>Ruegeria</taxon>
    </lineage>
</organism>
<dbReference type="AlphaFoldDB" id="A0A0P1E4N4"/>
<protein>
    <submittedName>
        <fullName evidence="3">Disulfide-bond oxidoreductase YfcG</fullName>
        <ecNumber evidence="3">1.8.4.-</ecNumber>
    </submittedName>
</protein>
<feature type="domain" description="GST N-terminal" evidence="1">
    <location>
        <begin position="1"/>
        <end position="81"/>
    </location>
</feature>
<dbReference type="InterPro" id="IPR010987">
    <property type="entry name" value="Glutathione-S-Trfase_C-like"/>
</dbReference>
<dbReference type="EMBL" id="CYPS01000035">
    <property type="protein sequence ID" value="CUH43091.1"/>
    <property type="molecule type" value="Genomic_DNA"/>
</dbReference>
<name>A0A0P1E4N4_9RHOB</name>
<dbReference type="InterPro" id="IPR034345">
    <property type="entry name" value="Gtt2-like_N"/>
</dbReference>
<dbReference type="PANTHER" id="PTHR44051:SF8">
    <property type="entry name" value="GLUTATHIONE S-TRANSFERASE GSTA"/>
    <property type="match status" value="1"/>
</dbReference>
<evidence type="ECO:0000259" key="1">
    <source>
        <dbReference type="PROSITE" id="PS50404"/>
    </source>
</evidence>
<dbReference type="Proteomes" id="UP000050786">
    <property type="component" value="Unassembled WGS sequence"/>
</dbReference>
<feature type="domain" description="GST C-terminal" evidence="2">
    <location>
        <begin position="86"/>
        <end position="209"/>
    </location>
</feature>